<dbReference type="InterPro" id="IPR011060">
    <property type="entry name" value="RibuloseP-bd_barrel"/>
</dbReference>
<dbReference type="STRING" id="363754.RHSP_08804"/>
<evidence type="ECO:0000256" key="2">
    <source>
        <dbReference type="ARBA" id="ARBA00023235"/>
    </source>
</evidence>
<evidence type="ECO:0000256" key="1">
    <source>
        <dbReference type="ARBA" id="ARBA00022723"/>
    </source>
</evidence>
<dbReference type="Gene3D" id="3.20.20.70">
    <property type="entry name" value="Aldolase class I"/>
    <property type="match status" value="1"/>
</dbReference>
<evidence type="ECO:0000313" key="4">
    <source>
        <dbReference type="Proteomes" id="UP000012429"/>
    </source>
</evidence>
<dbReference type="AlphaFoldDB" id="N6U8J3"/>
<keyword evidence="4" id="KW-1185">Reference proteome</keyword>
<protein>
    <submittedName>
        <fullName evidence="3">Pentose-5-phosphate-3-epimerase</fullName>
    </submittedName>
</protein>
<keyword evidence="1" id="KW-0479">Metal-binding</keyword>
<organism evidence="3 4">
    <name type="scientific">Rhizobium freirei PRF 81</name>
    <dbReference type="NCBI Taxonomy" id="363754"/>
    <lineage>
        <taxon>Bacteria</taxon>
        <taxon>Pseudomonadati</taxon>
        <taxon>Pseudomonadota</taxon>
        <taxon>Alphaproteobacteria</taxon>
        <taxon>Hyphomicrobiales</taxon>
        <taxon>Rhizobiaceae</taxon>
        <taxon>Rhizobium/Agrobacterium group</taxon>
        <taxon>Rhizobium</taxon>
    </lineage>
</organism>
<proteinExistence type="predicted"/>
<dbReference type="Proteomes" id="UP000012429">
    <property type="component" value="Unassembled WGS sequence"/>
</dbReference>
<dbReference type="EMBL" id="AQHN01000067">
    <property type="protein sequence ID" value="ENN86538.1"/>
    <property type="molecule type" value="Genomic_DNA"/>
</dbReference>
<dbReference type="SUPFAM" id="SSF51366">
    <property type="entry name" value="Ribulose-phoshate binding barrel"/>
    <property type="match status" value="1"/>
</dbReference>
<dbReference type="InterPro" id="IPR000056">
    <property type="entry name" value="Ribul_P_3_epim-like"/>
</dbReference>
<dbReference type="GO" id="GO:0046872">
    <property type="term" value="F:metal ion binding"/>
    <property type="evidence" value="ECO:0007669"/>
    <property type="project" value="UniProtKB-KW"/>
</dbReference>
<dbReference type="RefSeq" id="WP_004120394.1">
    <property type="nucleotide sequence ID" value="NZ_AQHN01000067.1"/>
</dbReference>
<comment type="caution">
    <text evidence="3">The sequence shown here is derived from an EMBL/GenBank/DDBJ whole genome shotgun (WGS) entry which is preliminary data.</text>
</comment>
<accession>N6U8J3</accession>
<dbReference type="PATRIC" id="fig|363754.4.peg.3811"/>
<dbReference type="OrthoDB" id="9805554at2"/>
<dbReference type="GO" id="GO:0005975">
    <property type="term" value="P:carbohydrate metabolic process"/>
    <property type="evidence" value="ECO:0007669"/>
    <property type="project" value="InterPro"/>
</dbReference>
<gene>
    <name evidence="3" type="ORF">RHSP_08804</name>
</gene>
<sequence>MFRLKYSSRKRAGPFATVPLDVHLMVSRPEVPAARFAEMGVRSIAVHVESEVDFAEIAKIARSNGTKVHAALRHTTPVAALDPLLEHVDGCLFLTAPAGGGAFDQHAFKRLSQRPKGLYTIVDGKIIPDHFKRLAKLEVDVAVVGAALFAAGETEERARAFARMLGSRLVA</sequence>
<dbReference type="Pfam" id="PF00834">
    <property type="entry name" value="Ribul_P_3_epim"/>
    <property type="match status" value="1"/>
</dbReference>
<evidence type="ECO:0000313" key="3">
    <source>
        <dbReference type="EMBL" id="ENN86538.1"/>
    </source>
</evidence>
<dbReference type="PANTHER" id="PTHR11749">
    <property type="entry name" value="RIBULOSE-5-PHOSPHATE-3-EPIMERASE"/>
    <property type="match status" value="1"/>
</dbReference>
<reference evidence="3 4" key="1">
    <citation type="journal article" date="2012" name="BMC Genomics">
        <title>Genomic basis of broad host range and environmental adaptability of Rhizobium tropici CIAT 899 and Rhizobium sp. PRF 81 which are used in inoculants for common bean (Phaseolus vulgaris L.).</title>
        <authorList>
            <person name="Ormeno-Orrillo E."/>
            <person name="Menna P."/>
            <person name="Almeida L.G."/>
            <person name="Ollero F.J."/>
            <person name="Nicolas M.F."/>
            <person name="Pains Rodrigues E."/>
            <person name="Shigueyoshi Nakatani A."/>
            <person name="Silva Batista J.S."/>
            <person name="Oliveira Chueire L.M."/>
            <person name="Souza R.C."/>
            <person name="Ribeiro Vasconcelos A.T."/>
            <person name="Megias M."/>
            <person name="Hungria M."/>
            <person name="Martinez-Romero E."/>
        </authorList>
    </citation>
    <scope>NUCLEOTIDE SEQUENCE [LARGE SCALE GENOMIC DNA]</scope>
    <source>
        <strain evidence="3 4">PRF 81</strain>
    </source>
</reference>
<dbReference type="InterPro" id="IPR013785">
    <property type="entry name" value="Aldolase_TIM"/>
</dbReference>
<name>N6U8J3_9HYPH</name>
<keyword evidence="2" id="KW-0413">Isomerase</keyword>
<dbReference type="GO" id="GO:0016857">
    <property type="term" value="F:racemase and epimerase activity, acting on carbohydrates and derivatives"/>
    <property type="evidence" value="ECO:0007669"/>
    <property type="project" value="InterPro"/>
</dbReference>